<dbReference type="Pfam" id="PF11193">
    <property type="entry name" value="DUF2812"/>
    <property type="match status" value="1"/>
</dbReference>
<dbReference type="Proteomes" id="UP001597502">
    <property type="component" value="Unassembled WGS sequence"/>
</dbReference>
<keyword evidence="1" id="KW-1133">Transmembrane helix</keyword>
<dbReference type="InterPro" id="IPR021359">
    <property type="entry name" value="DUF2812"/>
</dbReference>
<keyword evidence="3" id="KW-1185">Reference proteome</keyword>
<feature type="transmembrane region" description="Helical" evidence="1">
    <location>
        <begin position="112"/>
        <end position="133"/>
    </location>
</feature>
<accession>A0ABW5V1H8</accession>
<sequence>MTVKKRRVFFNYEKEEKWLNEMASKGLNLIRYSFAEYTFERGTPGEYNYRLELLDELPTHSESKEYMKFMEENGVECVDSYLRWVIFRKKAIDGPFEIYSDYESRVKHYQKAASLIGIAVGLNLFIAVLNMNYSTFNLYLSMLNWLLVIILSPVLISYLGKISNLKKEMELHDK</sequence>
<reference evidence="3" key="1">
    <citation type="journal article" date="2019" name="Int. J. Syst. Evol. Microbiol.">
        <title>The Global Catalogue of Microorganisms (GCM) 10K type strain sequencing project: providing services to taxonomists for standard genome sequencing and annotation.</title>
        <authorList>
            <consortium name="The Broad Institute Genomics Platform"/>
            <consortium name="The Broad Institute Genome Sequencing Center for Infectious Disease"/>
            <person name="Wu L."/>
            <person name="Ma J."/>
        </authorList>
    </citation>
    <scope>NUCLEOTIDE SEQUENCE [LARGE SCALE GENOMIC DNA]</scope>
    <source>
        <strain evidence="3">TISTR 1535</strain>
    </source>
</reference>
<keyword evidence="1" id="KW-0812">Transmembrane</keyword>
<dbReference type="RefSeq" id="WP_382390680.1">
    <property type="nucleotide sequence ID" value="NZ_JBHUNA010000003.1"/>
</dbReference>
<name>A0ABW5V1H8_9BACI</name>
<keyword evidence="1" id="KW-0472">Membrane</keyword>
<proteinExistence type="predicted"/>
<organism evidence="2 3">
    <name type="scientific">Lentibacillus juripiscarius</name>
    <dbReference type="NCBI Taxonomy" id="257446"/>
    <lineage>
        <taxon>Bacteria</taxon>
        <taxon>Bacillati</taxon>
        <taxon>Bacillota</taxon>
        <taxon>Bacilli</taxon>
        <taxon>Bacillales</taxon>
        <taxon>Bacillaceae</taxon>
        <taxon>Lentibacillus</taxon>
    </lineage>
</organism>
<evidence type="ECO:0000256" key="1">
    <source>
        <dbReference type="SAM" id="Phobius"/>
    </source>
</evidence>
<dbReference type="EMBL" id="JBHUNA010000003">
    <property type="protein sequence ID" value="MFD2759827.1"/>
    <property type="molecule type" value="Genomic_DNA"/>
</dbReference>
<gene>
    <name evidence="2" type="ORF">ACFSUO_02335</name>
</gene>
<evidence type="ECO:0000313" key="3">
    <source>
        <dbReference type="Proteomes" id="UP001597502"/>
    </source>
</evidence>
<comment type="caution">
    <text evidence="2">The sequence shown here is derived from an EMBL/GenBank/DDBJ whole genome shotgun (WGS) entry which is preliminary data.</text>
</comment>
<evidence type="ECO:0000313" key="2">
    <source>
        <dbReference type="EMBL" id="MFD2759827.1"/>
    </source>
</evidence>
<feature type="transmembrane region" description="Helical" evidence="1">
    <location>
        <begin position="139"/>
        <end position="159"/>
    </location>
</feature>
<protein>
    <submittedName>
        <fullName evidence="2">DUF2812 domain-containing protein</fullName>
    </submittedName>
</protein>